<dbReference type="NCBIfam" id="TIGR00131">
    <property type="entry name" value="gal_kin"/>
    <property type="match status" value="1"/>
</dbReference>
<evidence type="ECO:0000256" key="1">
    <source>
        <dbReference type="ARBA" id="ARBA00006566"/>
    </source>
</evidence>
<dbReference type="PANTHER" id="PTHR10457">
    <property type="entry name" value="MEVALONATE KINASE/GALACTOKINASE"/>
    <property type="match status" value="1"/>
</dbReference>
<dbReference type="SUPFAM" id="SSF54211">
    <property type="entry name" value="Ribosomal protein S5 domain 2-like"/>
    <property type="match status" value="1"/>
</dbReference>
<dbReference type="EC" id="2.7.1.6" evidence="11"/>
<dbReference type="Proteomes" id="UP000554054">
    <property type="component" value="Unassembled WGS sequence"/>
</dbReference>
<keyword evidence="5" id="KW-0547">Nucleotide-binding</keyword>
<dbReference type="PROSITE" id="PS00627">
    <property type="entry name" value="GHMP_KINASES_ATP"/>
    <property type="match status" value="1"/>
</dbReference>
<keyword evidence="3 15" id="KW-0808">Transferase</keyword>
<evidence type="ECO:0000256" key="10">
    <source>
        <dbReference type="ARBA" id="ARBA00023277"/>
    </source>
</evidence>
<dbReference type="PIRSF" id="PIRSF000530">
    <property type="entry name" value="Galactokinase"/>
    <property type="match status" value="1"/>
</dbReference>
<gene>
    <name evidence="15" type="ORF">BJY20_001495</name>
</gene>
<dbReference type="InterPro" id="IPR006204">
    <property type="entry name" value="GHMP_kinase_N_dom"/>
</dbReference>
<dbReference type="GO" id="GO:0005829">
    <property type="term" value="C:cytosol"/>
    <property type="evidence" value="ECO:0007669"/>
    <property type="project" value="TreeGrafter"/>
</dbReference>
<dbReference type="GO" id="GO:0046872">
    <property type="term" value="F:metal ion binding"/>
    <property type="evidence" value="ECO:0007669"/>
    <property type="project" value="UniProtKB-KW"/>
</dbReference>
<keyword evidence="8" id="KW-0460">Magnesium</keyword>
<evidence type="ECO:0000313" key="15">
    <source>
        <dbReference type="EMBL" id="NYF98103.1"/>
    </source>
</evidence>
<dbReference type="FunFam" id="3.30.70.890:FF:000001">
    <property type="entry name" value="Galactokinase"/>
    <property type="match status" value="1"/>
</dbReference>
<keyword evidence="7" id="KW-0067">ATP-binding</keyword>
<evidence type="ECO:0000256" key="9">
    <source>
        <dbReference type="ARBA" id="ARBA00023144"/>
    </source>
</evidence>
<dbReference type="InterPro" id="IPR019539">
    <property type="entry name" value="GalKase_N"/>
</dbReference>
<feature type="domain" description="GHMP kinase C-terminal" evidence="13">
    <location>
        <begin position="301"/>
        <end position="374"/>
    </location>
</feature>
<comment type="similarity">
    <text evidence="1">Belongs to the GHMP kinase family. GalK subfamily.</text>
</comment>
<dbReference type="Gene3D" id="3.30.230.10">
    <property type="match status" value="1"/>
</dbReference>
<keyword evidence="2" id="KW-0963">Cytoplasm</keyword>
<dbReference type="GO" id="GO:0005524">
    <property type="term" value="F:ATP binding"/>
    <property type="evidence" value="ECO:0007669"/>
    <property type="project" value="UniProtKB-UniRule"/>
</dbReference>
<dbReference type="Pfam" id="PF00288">
    <property type="entry name" value="GHMP_kinases_N"/>
    <property type="match status" value="1"/>
</dbReference>
<reference evidence="15 16" key="1">
    <citation type="submission" date="2020-07" db="EMBL/GenBank/DDBJ databases">
        <title>Sequencing the genomes of 1000 actinobacteria strains.</title>
        <authorList>
            <person name="Klenk H.-P."/>
        </authorList>
    </citation>
    <scope>NUCLEOTIDE SEQUENCE [LARGE SCALE GENOMIC DNA]</scope>
    <source>
        <strain evidence="15 16">DSM 26154</strain>
    </source>
</reference>
<evidence type="ECO:0000256" key="6">
    <source>
        <dbReference type="ARBA" id="ARBA00022777"/>
    </source>
</evidence>
<dbReference type="InterPro" id="IPR006206">
    <property type="entry name" value="Mevalonate/galactokinase"/>
</dbReference>
<feature type="domain" description="Galactokinase N-terminal" evidence="14">
    <location>
        <begin position="21"/>
        <end position="69"/>
    </location>
</feature>
<dbReference type="InterPro" id="IPR000705">
    <property type="entry name" value="Galactokinase"/>
</dbReference>
<evidence type="ECO:0000256" key="2">
    <source>
        <dbReference type="ARBA" id="ARBA00022490"/>
    </source>
</evidence>
<keyword evidence="9" id="KW-0299">Galactose metabolism</keyword>
<evidence type="ECO:0000256" key="7">
    <source>
        <dbReference type="ARBA" id="ARBA00022840"/>
    </source>
</evidence>
<dbReference type="InterPro" id="IPR036554">
    <property type="entry name" value="GHMP_kinase_C_sf"/>
</dbReference>
<dbReference type="InterPro" id="IPR020568">
    <property type="entry name" value="Ribosomal_Su5_D2-typ_SF"/>
</dbReference>
<dbReference type="AlphaFoldDB" id="A0A852VTW2"/>
<dbReference type="GO" id="GO:0006012">
    <property type="term" value="P:galactose metabolic process"/>
    <property type="evidence" value="ECO:0007669"/>
    <property type="project" value="UniProtKB-UniRule"/>
</dbReference>
<keyword evidence="6 15" id="KW-0418">Kinase</keyword>
<name>A0A852VTW2_9MICO</name>
<dbReference type="PRINTS" id="PR00473">
    <property type="entry name" value="GALCTOKINASE"/>
</dbReference>
<comment type="caution">
    <text evidence="15">The sequence shown here is derived from an EMBL/GenBank/DDBJ whole genome shotgun (WGS) entry which is preliminary data.</text>
</comment>
<dbReference type="PRINTS" id="PR00959">
    <property type="entry name" value="MEVGALKINASE"/>
</dbReference>
<evidence type="ECO:0000256" key="11">
    <source>
        <dbReference type="NCBIfam" id="TIGR00131"/>
    </source>
</evidence>
<sequence length="398" mass="41128">MSDVTHGEGSGRMPGERAVDAFASAFAGTRPDGCWWAPGRVNLIGEHTDYQDGFVLPLALDRGAVAAVSVRSDDLLRVHSLHEGVTASVRLADVGPGNPSGWLGYLAGVGWALAQAGHDVPGLDVALDSDVPIGAGLSSSAALECAVAVAWNDLGDLGLDRTALAAAARRAENDVVGAPTGVMDQMASLHGRSGSLMFLDTRSMHVEQVPFDLAVHGLSLLVIDSRAPHALVDGEYAERHASCARGASQLGVRALRDIDVTGLDDALARLDDDVVRRRVRHVVTENDRVLQVADTLRSGADPRRIGALMTDSHVSMRDDFEITVPRVDAAVDAALAAGAHGARMTGGGFGGCVLALVDSAAVTSTVDAVRSAYAEAGFDPPVAFVAVASSGAGRVVPT</sequence>
<evidence type="ECO:0000313" key="16">
    <source>
        <dbReference type="Proteomes" id="UP000554054"/>
    </source>
</evidence>
<dbReference type="Pfam" id="PF10509">
    <property type="entry name" value="GalKase_gal_bdg"/>
    <property type="match status" value="1"/>
</dbReference>
<dbReference type="InterPro" id="IPR013750">
    <property type="entry name" value="GHMP_kinase_C_dom"/>
</dbReference>
<feature type="domain" description="GHMP kinase N-terminal" evidence="12">
    <location>
        <begin position="112"/>
        <end position="191"/>
    </location>
</feature>
<dbReference type="InterPro" id="IPR014721">
    <property type="entry name" value="Ribsml_uS5_D2-typ_fold_subgr"/>
</dbReference>
<dbReference type="Pfam" id="PF08544">
    <property type="entry name" value="GHMP_kinases_C"/>
    <property type="match status" value="1"/>
</dbReference>
<dbReference type="InterPro" id="IPR019741">
    <property type="entry name" value="Galactokinase_CS"/>
</dbReference>
<dbReference type="PROSITE" id="PS00106">
    <property type="entry name" value="GALACTOKINASE"/>
    <property type="match status" value="1"/>
</dbReference>
<dbReference type="FunFam" id="3.30.230.10:FF:000017">
    <property type="entry name" value="Galactokinase"/>
    <property type="match status" value="1"/>
</dbReference>
<evidence type="ECO:0000259" key="14">
    <source>
        <dbReference type="Pfam" id="PF10509"/>
    </source>
</evidence>
<evidence type="ECO:0000256" key="4">
    <source>
        <dbReference type="ARBA" id="ARBA00022723"/>
    </source>
</evidence>
<dbReference type="SUPFAM" id="SSF55060">
    <property type="entry name" value="GHMP Kinase, C-terminal domain"/>
    <property type="match status" value="1"/>
</dbReference>
<evidence type="ECO:0000256" key="8">
    <source>
        <dbReference type="ARBA" id="ARBA00022842"/>
    </source>
</evidence>
<dbReference type="PANTHER" id="PTHR10457:SF7">
    <property type="entry name" value="GALACTOKINASE-RELATED"/>
    <property type="match status" value="1"/>
</dbReference>
<evidence type="ECO:0000256" key="5">
    <source>
        <dbReference type="ARBA" id="ARBA00022741"/>
    </source>
</evidence>
<evidence type="ECO:0000259" key="13">
    <source>
        <dbReference type="Pfam" id="PF08544"/>
    </source>
</evidence>
<protein>
    <recommendedName>
        <fullName evidence="11">Galactokinase</fullName>
        <ecNumber evidence="11">2.7.1.6</ecNumber>
    </recommendedName>
</protein>
<keyword evidence="10" id="KW-0119">Carbohydrate metabolism</keyword>
<evidence type="ECO:0000256" key="3">
    <source>
        <dbReference type="ARBA" id="ARBA00022679"/>
    </source>
</evidence>
<proteinExistence type="inferred from homology"/>
<dbReference type="Gene3D" id="3.30.70.890">
    <property type="entry name" value="GHMP kinase, C-terminal domain"/>
    <property type="match status" value="1"/>
</dbReference>
<keyword evidence="16" id="KW-1185">Reference proteome</keyword>
<dbReference type="EMBL" id="JACCAE010000001">
    <property type="protein sequence ID" value="NYF98103.1"/>
    <property type="molecule type" value="Genomic_DNA"/>
</dbReference>
<dbReference type="GO" id="GO:0004335">
    <property type="term" value="F:galactokinase activity"/>
    <property type="evidence" value="ECO:0007669"/>
    <property type="project" value="UniProtKB-UniRule"/>
</dbReference>
<evidence type="ECO:0000259" key="12">
    <source>
        <dbReference type="Pfam" id="PF00288"/>
    </source>
</evidence>
<organism evidence="15 16">
    <name type="scientific">Janibacter cremeus</name>
    <dbReference type="NCBI Taxonomy" id="1285192"/>
    <lineage>
        <taxon>Bacteria</taxon>
        <taxon>Bacillati</taxon>
        <taxon>Actinomycetota</taxon>
        <taxon>Actinomycetes</taxon>
        <taxon>Micrococcales</taxon>
        <taxon>Intrasporangiaceae</taxon>
        <taxon>Janibacter</taxon>
    </lineage>
</organism>
<dbReference type="RefSeq" id="WP_343062809.1">
    <property type="nucleotide sequence ID" value="NZ_JACCAE010000001.1"/>
</dbReference>
<accession>A0A852VTW2</accession>
<keyword evidence="4" id="KW-0479">Metal-binding</keyword>
<dbReference type="InterPro" id="IPR006203">
    <property type="entry name" value="GHMP_knse_ATP-bd_CS"/>
</dbReference>